<dbReference type="PRINTS" id="PR01386">
    <property type="entry name" value="CCMCBIOGNSIS"/>
</dbReference>
<gene>
    <name evidence="10" type="ORF">B6D57_00385</name>
</gene>
<feature type="transmembrane region" description="Helical" evidence="8">
    <location>
        <begin position="409"/>
        <end position="430"/>
    </location>
</feature>
<feature type="transmembrane region" description="Helical" evidence="8">
    <location>
        <begin position="237"/>
        <end position="259"/>
    </location>
</feature>
<organism evidence="10 11">
    <name type="scientific">Candidatus Coatesbacteria bacterium 4484_99</name>
    <dbReference type="NCBI Taxonomy" id="1970774"/>
    <lineage>
        <taxon>Bacteria</taxon>
        <taxon>Candidatus Coatesiibacteriota</taxon>
    </lineage>
</organism>
<protein>
    <recommendedName>
        <fullName evidence="3">Heme exporter protein C</fullName>
    </recommendedName>
</protein>
<dbReference type="PANTHER" id="PTHR30071">
    <property type="entry name" value="HEME EXPORTER PROTEIN C"/>
    <property type="match status" value="1"/>
</dbReference>
<evidence type="ECO:0000313" key="11">
    <source>
        <dbReference type="Proteomes" id="UP000192611"/>
    </source>
</evidence>
<dbReference type="GO" id="GO:0015232">
    <property type="term" value="F:heme transmembrane transporter activity"/>
    <property type="evidence" value="ECO:0007669"/>
    <property type="project" value="InterPro"/>
</dbReference>
<name>A0A1W9S3P8_9BACT</name>
<evidence type="ECO:0000256" key="8">
    <source>
        <dbReference type="SAM" id="Phobius"/>
    </source>
</evidence>
<dbReference type="EMBL" id="NATQ01000004">
    <property type="protein sequence ID" value="OQX91282.1"/>
    <property type="molecule type" value="Genomic_DNA"/>
</dbReference>
<evidence type="ECO:0000256" key="3">
    <source>
        <dbReference type="ARBA" id="ARBA00016463"/>
    </source>
</evidence>
<dbReference type="Pfam" id="PF01578">
    <property type="entry name" value="Cytochrom_C_asm"/>
    <property type="match status" value="1"/>
</dbReference>
<dbReference type="PANTHER" id="PTHR30071:SF1">
    <property type="entry name" value="CYTOCHROME B_B6 PROTEIN-RELATED"/>
    <property type="match status" value="1"/>
</dbReference>
<evidence type="ECO:0000259" key="9">
    <source>
        <dbReference type="Pfam" id="PF01578"/>
    </source>
</evidence>
<comment type="similarity">
    <text evidence="2">Belongs to the CcmC/CycZ/HelC family.</text>
</comment>
<evidence type="ECO:0000256" key="6">
    <source>
        <dbReference type="ARBA" id="ARBA00022989"/>
    </source>
</evidence>
<evidence type="ECO:0000256" key="1">
    <source>
        <dbReference type="ARBA" id="ARBA00004141"/>
    </source>
</evidence>
<accession>A0A1W9S3P8</accession>
<feature type="transmembrane region" description="Helical" evidence="8">
    <location>
        <begin position="467"/>
        <end position="488"/>
    </location>
</feature>
<keyword evidence="5" id="KW-0201">Cytochrome c-type biogenesis</keyword>
<keyword evidence="4 8" id="KW-0812">Transmembrane</keyword>
<evidence type="ECO:0000256" key="7">
    <source>
        <dbReference type="ARBA" id="ARBA00023136"/>
    </source>
</evidence>
<comment type="subcellular location">
    <subcellularLocation>
        <location evidence="1">Membrane</location>
        <topology evidence="1">Multi-pass membrane protein</topology>
    </subcellularLocation>
</comment>
<dbReference type="InterPro" id="IPR045062">
    <property type="entry name" value="Cyt_c_biogenesis_CcsA/CcmC"/>
</dbReference>
<keyword evidence="7 8" id="KW-0472">Membrane</keyword>
<evidence type="ECO:0000256" key="4">
    <source>
        <dbReference type="ARBA" id="ARBA00022692"/>
    </source>
</evidence>
<evidence type="ECO:0000256" key="2">
    <source>
        <dbReference type="ARBA" id="ARBA00005840"/>
    </source>
</evidence>
<feature type="transmembrane region" description="Helical" evidence="8">
    <location>
        <begin position="303"/>
        <end position="319"/>
    </location>
</feature>
<dbReference type="AlphaFoldDB" id="A0A1W9S3P8"/>
<evidence type="ECO:0000313" key="10">
    <source>
        <dbReference type="EMBL" id="OQX91282.1"/>
    </source>
</evidence>
<feature type="transmembrane region" description="Helical" evidence="8">
    <location>
        <begin position="442"/>
        <end position="460"/>
    </location>
</feature>
<dbReference type="GO" id="GO:0017004">
    <property type="term" value="P:cytochrome complex assembly"/>
    <property type="evidence" value="ECO:0007669"/>
    <property type="project" value="UniProtKB-KW"/>
</dbReference>
<feature type="domain" description="Cytochrome c assembly protein" evidence="9">
    <location>
        <begin position="298"/>
        <end position="492"/>
    </location>
</feature>
<reference evidence="11" key="1">
    <citation type="submission" date="2017-03" db="EMBL/GenBank/DDBJ databases">
        <title>Novel pathways for hydrocarbon cycling and metabolic interdependencies in hydrothermal sediment communities.</title>
        <authorList>
            <person name="Dombrowski N."/>
            <person name="Seitz K."/>
            <person name="Teske A."/>
            <person name="Baker B."/>
        </authorList>
    </citation>
    <scope>NUCLEOTIDE SEQUENCE [LARGE SCALE GENOMIC DNA]</scope>
</reference>
<sequence length="496" mass="56469">MKRWIIVFLLFVFFSFAFSTTDYQEGYSFLKENVDVKKLKGIPIKGDRVELWENFADYVVKVLRDGGEVKSSDIGEDPSLFLLHLSLDEEYRDKARLLYIARDEKLGIDSGRWISLDEFESGVMLDIQNELSKMPTSAKKSIAEERARVIAYRASILKTTELGTLWLIPPERGIEWDSISSSGDEELIGVLAQLESSYQDRDDGSFKEAFNCLFKRLIEYSDRLPAWRLTVDRLNNLFNSITVAFFLFLIASLMLFVYLPIKKKWLERTSFILAITGFAFLTWGLTLRSLIGWHLPVTNMFEYLSLMSWAVVLFALIFHRRFNMPVISAIGLPISAILIVIGSIFPTNITDQLIPALKSYWLTIHVVLASLGEAAFAVGFIGAIMYLIKAGDEERARIYELLSYRAIAIGYPLFTIGALVAGAIWAQRAWGVWWDWDPKETSSFIVWLVATAYLHARLVSGWRGRRSAILAILIFVLSIFTLFANLIFGGLHSYEG</sequence>
<feature type="transmembrane region" description="Helical" evidence="8">
    <location>
        <begin position="360"/>
        <end position="388"/>
    </location>
</feature>
<feature type="transmembrane region" description="Helical" evidence="8">
    <location>
        <begin position="326"/>
        <end position="345"/>
    </location>
</feature>
<dbReference type="InterPro" id="IPR002541">
    <property type="entry name" value="Cyt_c_assembly"/>
</dbReference>
<dbReference type="GO" id="GO:0005886">
    <property type="term" value="C:plasma membrane"/>
    <property type="evidence" value="ECO:0007669"/>
    <property type="project" value="TreeGrafter"/>
</dbReference>
<dbReference type="Proteomes" id="UP000192611">
    <property type="component" value="Unassembled WGS sequence"/>
</dbReference>
<dbReference type="InterPro" id="IPR003557">
    <property type="entry name" value="Cyt_c_biogenesis_CcmC"/>
</dbReference>
<keyword evidence="6 8" id="KW-1133">Transmembrane helix</keyword>
<comment type="caution">
    <text evidence="10">The sequence shown here is derived from an EMBL/GenBank/DDBJ whole genome shotgun (WGS) entry which is preliminary data.</text>
</comment>
<feature type="transmembrane region" description="Helical" evidence="8">
    <location>
        <begin position="271"/>
        <end position="291"/>
    </location>
</feature>
<evidence type="ECO:0000256" key="5">
    <source>
        <dbReference type="ARBA" id="ARBA00022748"/>
    </source>
</evidence>
<dbReference type="GO" id="GO:0020037">
    <property type="term" value="F:heme binding"/>
    <property type="evidence" value="ECO:0007669"/>
    <property type="project" value="InterPro"/>
</dbReference>
<proteinExistence type="inferred from homology"/>